<sequence>MFQGTGSDVGKSLLVAGLCRAYTRRGLAVRPFKPQNMSNNAAVTIDGGEIGRAQALQARACGLAPVADMNPVLLKPQSDVGSQVVVQGKVLTNAAARDYYRLKPSLLPRVLESFDRLGQGADLILVEGAGSAAEVNLRAADIANMGFAEAADVPVVLVGDIDRGGVLASVVGTWALLPDNERARLAGYLINKFRGDPALFTPAIDIMAAHTGGLPCLGVVPWFAEAGRLPAEDAASLGRATARTEGEVLHVVVPQVSRIANFDDFDPLAAEADLRLSIVPPGQPLPADADLIILPGSKATIADLTFLRQQGWDVDILAHVRRGGRVLGICAGYQMLGRSVADPQGVEGPAGGMAPGLGLLDVETVMAGDKVLVEVNGHDCHGHAVKGYEMHMGRTTGPDCARPLLTLAGQADGARSPDGRVQGCYLHGLFAADGFRAAFLAGLRPGRDGGLAYEALVDDVLDRLADHLEAAIDLDRLLALSRPPAR</sequence>
<comment type="similarity">
    <text evidence="2 7">Belongs to the CobB/CobQ family. CobQ subfamily.</text>
</comment>
<dbReference type="InterPro" id="IPR011698">
    <property type="entry name" value="GATase_3"/>
</dbReference>
<proteinExistence type="inferred from homology"/>
<dbReference type="HAMAP" id="MF_00028">
    <property type="entry name" value="CobQ"/>
    <property type="match status" value="1"/>
</dbReference>
<dbReference type="Proteomes" id="UP000480684">
    <property type="component" value="Unassembled WGS sequence"/>
</dbReference>
<dbReference type="NCBIfam" id="TIGR00313">
    <property type="entry name" value="cobQ"/>
    <property type="match status" value="1"/>
</dbReference>
<dbReference type="AlphaFoldDB" id="A0A7C9UYD3"/>
<evidence type="ECO:0000256" key="1">
    <source>
        <dbReference type="ARBA" id="ARBA00004953"/>
    </source>
</evidence>
<feature type="active site" evidence="7">
    <location>
        <position position="427"/>
    </location>
</feature>
<gene>
    <name evidence="7" type="primary">cobQ</name>
    <name evidence="10" type="ORF">G4223_16390</name>
</gene>
<comment type="function">
    <text evidence="6 7">Catalyzes amidations at positions B, D, E, and G on adenosylcobyrinic A,C-diamide. NH(2) groups are provided by glutamine, and one molecule of ATP is hydrogenolyzed for each amidation.</text>
</comment>
<evidence type="ECO:0000256" key="5">
    <source>
        <dbReference type="ARBA" id="ARBA00022962"/>
    </source>
</evidence>
<feature type="active site" description="Nucleophile" evidence="7">
    <location>
        <position position="330"/>
    </location>
</feature>
<dbReference type="Gene3D" id="3.40.50.880">
    <property type="match status" value="1"/>
</dbReference>
<dbReference type="InterPro" id="IPR002586">
    <property type="entry name" value="CobQ/CobB/MinD/ParA_Nub-bd_dom"/>
</dbReference>
<evidence type="ECO:0000256" key="7">
    <source>
        <dbReference type="HAMAP-Rule" id="MF_00028"/>
    </source>
</evidence>
<evidence type="ECO:0000256" key="2">
    <source>
        <dbReference type="ARBA" id="ARBA00006205"/>
    </source>
</evidence>
<dbReference type="PANTHER" id="PTHR21343:SF1">
    <property type="entry name" value="COBYRIC ACID SYNTHASE"/>
    <property type="match status" value="1"/>
</dbReference>
<dbReference type="UniPathway" id="UPA00148"/>
<dbReference type="Pfam" id="PF07685">
    <property type="entry name" value="GATase_3"/>
    <property type="match status" value="1"/>
</dbReference>
<evidence type="ECO:0000313" key="10">
    <source>
        <dbReference type="EMBL" id="NFV81690.1"/>
    </source>
</evidence>
<dbReference type="SUPFAM" id="SSF52540">
    <property type="entry name" value="P-loop containing nucleoside triphosphate hydrolases"/>
    <property type="match status" value="1"/>
</dbReference>
<name>A0A7C9UYD3_9PROT</name>
<evidence type="ECO:0000256" key="3">
    <source>
        <dbReference type="ARBA" id="ARBA00019833"/>
    </source>
</evidence>
<feature type="domain" description="CobQ/CobB/MinD/ParA nucleotide binding" evidence="8">
    <location>
        <begin position="1"/>
        <end position="233"/>
    </location>
</feature>
<evidence type="ECO:0000259" key="9">
    <source>
        <dbReference type="Pfam" id="PF07685"/>
    </source>
</evidence>
<dbReference type="GO" id="GO:0003824">
    <property type="term" value="F:catalytic activity"/>
    <property type="evidence" value="ECO:0007669"/>
    <property type="project" value="InterPro"/>
</dbReference>
<comment type="pathway">
    <text evidence="1 7">Cofactor biosynthesis; adenosylcobalamin biosynthesis.</text>
</comment>
<keyword evidence="5 7" id="KW-0315">Glutamine amidotransferase</keyword>
<evidence type="ECO:0000256" key="6">
    <source>
        <dbReference type="ARBA" id="ARBA00025166"/>
    </source>
</evidence>
<dbReference type="InterPro" id="IPR027417">
    <property type="entry name" value="P-loop_NTPase"/>
</dbReference>
<dbReference type="RefSeq" id="WP_163682052.1">
    <property type="nucleotide sequence ID" value="NZ_JAAIYP010000042.1"/>
</dbReference>
<dbReference type="InterPro" id="IPR033949">
    <property type="entry name" value="CobQ_GATase1"/>
</dbReference>
<dbReference type="InterPro" id="IPR029062">
    <property type="entry name" value="Class_I_gatase-like"/>
</dbReference>
<dbReference type="SUPFAM" id="SSF52317">
    <property type="entry name" value="Class I glutamine amidotransferase-like"/>
    <property type="match status" value="1"/>
</dbReference>
<dbReference type="CDD" id="cd01750">
    <property type="entry name" value="GATase1_CobQ"/>
    <property type="match status" value="1"/>
</dbReference>
<dbReference type="InterPro" id="IPR004459">
    <property type="entry name" value="CobQ_synth"/>
</dbReference>
<dbReference type="PROSITE" id="PS51274">
    <property type="entry name" value="GATASE_COBBQ"/>
    <property type="match status" value="1"/>
</dbReference>
<protein>
    <recommendedName>
        <fullName evidence="3 7">Cobyric acid synthase</fullName>
    </recommendedName>
</protein>
<dbReference type="GO" id="GO:0009236">
    <property type="term" value="P:cobalamin biosynthetic process"/>
    <property type="evidence" value="ECO:0007669"/>
    <property type="project" value="UniProtKB-UniRule"/>
</dbReference>
<evidence type="ECO:0000256" key="4">
    <source>
        <dbReference type="ARBA" id="ARBA00022573"/>
    </source>
</evidence>
<evidence type="ECO:0000313" key="11">
    <source>
        <dbReference type="Proteomes" id="UP000480684"/>
    </source>
</evidence>
<dbReference type="GO" id="GO:0015420">
    <property type="term" value="F:ABC-type vitamin B12 transporter activity"/>
    <property type="evidence" value="ECO:0007669"/>
    <property type="project" value="UniProtKB-UniRule"/>
</dbReference>
<dbReference type="CDD" id="cd05389">
    <property type="entry name" value="CobQ_N"/>
    <property type="match status" value="1"/>
</dbReference>
<dbReference type="Gene3D" id="3.40.50.300">
    <property type="entry name" value="P-loop containing nucleotide triphosphate hydrolases"/>
    <property type="match status" value="1"/>
</dbReference>
<accession>A0A7C9UYD3</accession>
<keyword evidence="4 7" id="KW-0169">Cobalamin biosynthesis</keyword>
<keyword evidence="11" id="KW-1185">Reference proteome</keyword>
<dbReference type="EMBL" id="JAAIYP010000042">
    <property type="protein sequence ID" value="NFV81690.1"/>
    <property type="molecule type" value="Genomic_DNA"/>
</dbReference>
<evidence type="ECO:0000259" key="8">
    <source>
        <dbReference type="Pfam" id="PF01656"/>
    </source>
</evidence>
<organism evidence="10 11">
    <name type="scientific">Magnetospirillum aberrantis SpK</name>
    <dbReference type="NCBI Taxonomy" id="908842"/>
    <lineage>
        <taxon>Bacteria</taxon>
        <taxon>Pseudomonadati</taxon>
        <taxon>Pseudomonadota</taxon>
        <taxon>Alphaproteobacteria</taxon>
        <taxon>Rhodospirillales</taxon>
        <taxon>Rhodospirillaceae</taxon>
        <taxon>Magnetospirillum</taxon>
    </lineage>
</organism>
<dbReference type="PANTHER" id="PTHR21343">
    <property type="entry name" value="DETHIOBIOTIN SYNTHETASE"/>
    <property type="match status" value="1"/>
</dbReference>
<comment type="caution">
    <text evidence="10">The sequence shown here is derived from an EMBL/GenBank/DDBJ whole genome shotgun (WGS) entry which is preliminary data.</text>
</comment>
<reference evidence="10 11" key="1">
    <citation type="submission" date="2020-02" db="EMBL/GenBank/DDBJ databases">
        <authorList>
            <person name="Dziuba M."/>
            <person name="Kuznetsov B."/>
            <person name="Mardanov A."/>
            <person name="Ravin N."/>
            <person name="Grouzdev D."/>
        </authorList>
    </citation>
    <scope>NUCLEOTIDE SEQUENCE [LARGE SCALE GENOMIC DNA]</scope>
    <source>
        <strain evidence="10 11">SpK</strain>
    </source>
</reference>
<feature type="domain" description="CobB/CobQ-like glutamine amidotransferase" evidence="9">
    <location>
        <begin position="251"/>
        <end position="433"/>
    </location>
</feature>
<dbReference type="NCBIfam" id="NF001989">
    <property type="entry name" value="PRK00784.1"/>
    <property type="match status" value="1"/>
</dbReference>
<dbReference type="InterPro" id="IPR047045">
    <property type="entry name" value="CobQ_N"/>
</dbReference>
<dbReference type="Pfam" id="PF01656">
    <property type="entry name" value="CbiA"/>
    <property type="match status" value="1"/>
</dbReference>